<evidence type="ECO:0000313" key="3">
    <source>
        <dbReference type="Proteomes" id="UP000003789"/>
    </source>
</evidence>
<feature type="transmembrane region" description="Helical" evidence="1">
    <location>
        <begin position="6"/>
        <end position="23"/>
    </location>
</feature>
<dbReference type="AlphaFoldDB" id="Q1YZZ4"/>
<dbReference type="Proteomes" id="UP000003789">
    <property type="component" value="Unassembled WGS sequence"/>
</dbReference>
<organism evidence="2 3">
    <name type="scientific">Photobacterium profundum 3TCK</name>
    <dbReference type="NCBI Taxonomy" id="314280"/>
    <lineage>
        <taxon>Bacteria</taxon>
        <taxon>Pseudomonadati</taxon>
        <taxon>Pseudomonadota</taxon>
        <taxon>Gammaproteobacteria</taxon>
        <taxon>Vibrionales</taxon>
        <taxon>Vibrionaceae</taxon>
        <taxon>Photobacterium</taxon>
    </lineage>
</organism>
<protein>
    <submittedName>
        <fullName evidence="2">Uncharacterized protein</fullName>
    </submittedName>
</protein>
<keyword evidence="1" id="KW-0812">Transmembrane</keyword>
<evidence type="ECO:0000256" key="1">
    <source>
        <dbReference type="SAM" id="Phobius"/>
    </source>
</evidence>
<evidence type="ECO:0000313" key="2">
    <source>
        <dbReference type="EMBL" id="EAS41877.1"/>
    </source>
</evidence>
<proteinExistence type="predicted"/>
<keyword evidence="1" id="KW-0472">Membrane</keyword>
<sequence length="26" mass="3005">MKRRELKLLGIVITIFLFTLMIGRAA</sequence>
<gene>
    <name evidence="2" type="ORF">P3TCK_00300</name>
</gene>
<accession>Q1YZZ4</accession>
<reference evidence="2 3" key="1">
    <citation type="submission" date="2006-03" db="EMBL/GenBank/DDBJ databases">
        <authorList>
            <person name="Bartlett D.H."/>
            <person name="Valle G."/>
            <person name="Lauro F.M."/>
            <person name="Vezzi A."/>
            <person name="Simonato F."/>
            <person name="Eloe E."/>
            <person name="Vitulo N."/>
            <person name="Stratton T.K."/>
            <person name="D'angelo M."/>
            <person name="Ferriera S."/>
            <person name="Johnson J."/>
            <person name="Kravitz S."/>
            <person name="Beeson K."/>
            <person name="Sutton G."/>
            <person name="Rogers Y."/>
            <person name="Friedman R."/>
            <person name="Frazier M."/>
            <person name="Venter J.C."/>
        </authorList>
    </citation>
    <scope>NUCLEOTIDE SEQUENCE [LARGE SCALE GENOMIC DNA]</scope>
    <source>
        <strain evidence="2 3">3TCK</strain>
    </source>
</reference>
<name>Q1YZZ4_9GAMM</name>
<dbReference type="HOGENOM" id="CLU_221741_0_0_6"/>
<comment type="caution">
    <text evidence="2">The sequence shown here is derived from an EMBL/GenBank/DDBJ whole genome shotgun (WGS) entry which is preliminary data.</text>
</comment>
<dbReference type="EMBL" id="AAPH01000028">
    <property type="protein sequence ID" value="EAS41877.1"/>
    <property type="molecule type" value="Genomic_DNA"/>
</dbReference>
<keyword evidence="1" id="KW-1133">Transmembrane helix</keyword>